<evidence type="ECO:0000256" key="1">
    <source>
        <dbReference type="SAM" id="Phobius"/>
    </source>
</evidence>
<evidence type="ECO:0000313" key="2">
    <source>
        <dbReference type="EMBL" id="ADE55798.1"/>
    </source>
</evidence>
<feature type="transmembrane region" description="Helical" evidence="1">
    <location>
        <begin position="22"/>
        <end position="43"/>
    </location>
</feature>
<sequence>MNFQGVAHSQRQSRSGFSLIEAMMGVLVLGIVFAALPTAYVAVRKVNANSESFTRASAYVSAEMENFRTMEYSTLEALATAGTTTTRTVAHPTRDNLTYTIQTTVFNGADDFAGMLVANAVVTWTDNGRSRRFECDSVFAENGLSDKKFDAAN</sequence>
<keyword evidence="1" id="KW-0812">Transmembrane</keyword>
<dbReference type="Pfam" id="PF07963">
    <property type="entry name" value="N_methyl"/>
    <property type="match status" value="1"/>
</dbReference>
<dbReference type="STRING" id="583355.Caka_2783"/>
<name>D5EQI4_CORAD</name>
<keyword evidence="1" id="KW-0472">Membrane</keyword>
<evidence type="ECO:0008006" key="4">
    <source>
        <dbReference type="Google" id="ProtNLM"/>
    </source>
</evidence>
<gene>
    <name evidence="2" type="ordered locus">Caka_2783</name>
</gene>
<dbReference type="Proteomes" id="UP000000925">
    <property type="component" value="Chromosome"/>
</dbReference>
<dbReference type="Gene3D" id="3.30.700.10">
    <property type="entry name" value="Glycoprotein, Type 4 Pilin"/>
    <property type="match status" value="1"/>
</dbReference>
<protein>
    <recommendedName>
        <fullName evidence="4">Prepilin-type N-terminal cleavage/methylation domain-containing protein</fullName>
    </recommendedName>
</protein>
<dbReference type="InterPro" id="IPR012902">
    <property type="entry name" value="N_methyl_site"/>
</dbReference>
<dbReference type="HOGENOM" id="CLU_1710154_0_0_0"/>
<evidence type="ECO:0000313" key="3">
    <source>
        <dbReference type="Proteomes" id="UP000000925"/>
    </source>
</evidence>
<keyword evidence="3" id="KW-1185">Reference proteome</keyword>
<dbReference type="PROSITE" id="PS00409">
    <property type="entry name" value="PROKAR_NTER_METHYL"/>
    <property type="match status" value="1"/>
</dbReference>
<reference evidence="2 3" key="1">
    <citation type="journal article" date="2010" name="Stand. Genomic Sci.">
        <title>Complete genome sequence of Coraliomargarita akajimensis type strain (04OKA010-24).</title>
        <authorList>
            <person name="Mavromatis K."/>
            <person name="Abt B."/>
            <person name="Brambilla E."/>
            <person name="Lapidus A."/>
            <person name="Copeland A."/>
            <person name="Deshpande S."/>
            <person name="Nolan M."/>
            <person name="Lucas S."/>
            <person name="Tice H."/>
            <person name="Cheng J.F."/>
            <person name="Han C."/>
            <person name="Detter J.C."/>
            <person name="Woyke T."/>
            <person name="Goodwin L."/>
            <person name="Pitluck S."/>
            <person name="Held B."/>
            <person name="Brettin T."/>
            <person name="Tapia R."/>
            <person name="Ivanova N."/>
            <person name="Mikhailova N."/>
            <person name="Pati A."/>
            <person name="Liolios K."/>
            <person name="Chen A."/>
            <person name="Palaniappan K."/>
            <person name="Land M."/>
            <person name="Hauser L."/>
            <person name="Chang Y.J."/>
            <person name="Jeffries C.D."/>
            <person name="Rohde M."/>
            <person name="Goker M."/>
            <person name="Bristow J."/>
            <person name="Eisen J.A."/>
            <person name="Markowitz V."/>
            <person name="Hugenholtz P."/>
            <person name="Klenk H.P."/>
            <person name="Kyrpides N.C."/>
        </authorList>
    </citation>
    <scope>NUCLEOTIDE SEQUENCE [LARGE SCALE GENOMIC DNA]</scope>
    <source>
        <strain evidence="3">DSM 45221 / IAM 15411 / JCM 23193 / KCTC 12865</strain>
    </source>
</reference>
<organism evidence="2 3">
    <name type="scientific">Coraliomargarita akajimensis (strain DSM 45221 / IAM 15411 / JCM 23193 / KCTC 12865 / 04OKA010-24)</name>
    <dbReference type="NCBI Taxonomy" id="583355"/>
    <lineage>
        <taxon>Bacteria</taxon>
        <taxon>Pseudomonadati</taxon>
        <taxon>Verrucomicrobiota</taxon>
        <taxon>Opitutia</taxon>
        <taxon>Puniceicoccales</taxon>
        <taxon>Coraliomargaritaceae</taxon>
        <taxon>Coraliomargarita</taxon>
    </lineage>
</organism>
<dbReference type="EMBL" id="CP001998">
    <property type="protein sequence ID" value="ADE55798.1"/>
    <property type="molecule type" value="Genomic_DNA"/>
</dbReference>
<keyword evidence="1" id="KW-1133">Transmembrane helix</keyword>
<dbReference type="AlphaFoldDB" id="D5EQI4"/>
<accession>D5EQI4</accession>
<dbReference type="KEGG" id="caa:Caka_2783"/>
<proteinExistence type="predicted"/>